<organism evidence="1 2">
    <name type="scientific">Luteimonas terrae</name>
    <dbReference type="NCBI Taxonomy" id="1530191"/>
    <lineage>
        <taxon>Bacteria</taxon>
        <taxon>Pseudomonadati</taxon>
        <taxon>Pseudomonadota</taxon>
        <taxon>Gammaproteobacteria</taxon>
        <taxon>Lysobacterales</taxon>
        <taxon>Lysobacteraceae</taxon>
        <taxon>Luteimonas</taxon>
    </lineage>
</organism>
<dbReference type="EMBL" id="JAVDWO010000010">
    <property type="protein sequence ID" value="MDR7193796.1"/>
    <property type="molecule type" value="Genomic_DNA"/>
</dbReference>
<gene>
    <name evidence="1" type="ORF">J2W68_002533</name>
</gene>
<evidence type="ECO:0000313" key="2">
    <source>
        <dbReference type="Proteomes" id="UP001256588"/>
    </source>
</evidence>
<dbReference type="Proteomes" id="UP001256588">
    <property type="component" value="Unassembled WGS sequence"/>
</dbReference>
<reference evidence="1 2" key="1">
    <citation type="submission" date="2023-07" db="EMBL/GenBank/DDBJ databases">
        <title>Sorghum-associated microbial communities from plants grown in Nebraska, USA.</title>
        <authorList>
            <person name="Schachtman D."/>
        </authorList>
    </citation>
    <scope>NUCLEOTIDE SEQUENCE [LARGE SCALE GENOMIC DNA]</scope>
    <source>
        <strain evidence="1 2">4099</strain>
    </source>
</reference>
<keyword evidence="2" id="KW-1185">Reference proteome</keyword>
<evidence type="ECO:0000313" key="1">
    <source>
        <dbReference type="EMBL" id="MDR7193796.1"/>
    </source>
</evidence>
<dbReference type="RefSeq" id="WP_310236390.1">
    <property type="nucleotide sequence ID" value="NZ_JAVDWO010000010.1"/>
</dbReference>
<name>A0ABU1Y0G9_9GAMM</name>
<accession>A0ABU1Y0G9</accession>
<protein>
    <submittedName>
        <fullName evidence="1">Uncharacterized protein</fullName>
    </submittedName>
</protein>
<sequence>MSRTDAILPLPDRGAAHPRRWRPTALSCLVGALVALSGCASKSEAEQLAKLRAGFTYQRYQQLSGPGLPTAVEAYRRTSEVAGKPTPPFTPADLCTARVLMAYAALAADKQILTIAEADLIDRHDCDAFSRHAAQSLRIVTYQRRGWHDLAQADSQLDPATLDAEKTDAITQLAALHLVLIYTGVMDKKWDRVVLHVEGLGALIGTPWLGDLGHACLDIHEGRTRDGLRRIKRVSENPHVPEEVRTELAAFIATVELRAGNLDESAGKLMLRMTWMALRQYGPDNLRRLIGFVEDNGWRRLTSAPADMRASLAERWHRWRGGADTDAAMDEETLPAIP</sequence>
<proteinExistence type="predicted"/>
<comment type="caution">
    <text evidence="1">The sequence shown here is derived from an EMBL/GenBank/DDBJ whole genome shotgun (WGS) entry which is preliminary data.</text>
</comment>